<dbReference type="EC" id="3.2.1.14" evidence="2"/>
<dbReference type="RefSeq" id="WP_225553722.1">
    <property type="nucleotide sequence ID" value="NZ_JADEYP010000020.1"/>
</dbReference>
<dbReference type="Pfam" id="PF00704">
    <property type="entry name" value="Glyco_hydro_18"/>
    <property type="match status" value="1"/>
</dbReference>
<dbReference type="PROSITE" id="PS01095">
    <property type="entry name" value="GH18_1"/>
    <property type="match status" value="1"/>
</dbReference>
<keyword evidence="3 5" id="KW-0378">Hydrolase</keyword>
<dbReference type="PROSITE" id="PS51257">
    <property type="entry name" value="PROKAR_LIPOPROTEIN"/>
    <property type="match status" value="1"/>
</dbReference>
<dbReference type="PANTHER" id="PTHR11177:SF317">
    <property type="entry name" value="CHITINASE 12-RELATED"/>
    <property type="match status" value="1"/>
</dbReference>
<dbReference type="SUPFAM" id="SSF51445">
    <property type="entry name" value="(Trans)glycosidases"/>
    <property type="match status" value="1"/>
</dbReference>
<evidence type="ECO:0000313" key="8">
    <source>
        <dbReference type="EMBL" id="MCA5005719.1"/>
    </source>
</evidence>
<protein>
    <recommendedName>
        <fullName evidence="2">chitinase</fullName>
        <ecNumber evidence="2">3.2.1.14</ecNumber>
    </recommendedName>
</protein>
<dbReference type="PROSITE" id="PS51910">
    <property type="entry name" value="GH18_2"/>
    <property type="match status" value="1"/>
</dbReference>
<evidence type="ECO:0000259" key="7">
    <source>
        <dbReference type="PROSITE" id="PS51910"/>
    </source>
</evidence>
<dbReference type="Gene3D" id="3.20.20.80">
    <property type="entry name" value="Glycosidases"/>
    <property type="match status" value="1"/>
</dbReference>
<dbReference type="InterPro" id="IPR050314">
    <property type="entry name" value="Glycosyl_Hydrlase_18"/>
</dbReference>
<evidence type="ECO:0000256" key="4">
    <source>
        <dbReference type="ARBA" id="ARBA00023295"/>
    </source>
</evidence>
<comment type="caution">
    <text evidence="8">The sequence shown here is derived from an EMBL/GenBank/DDBJ whole genome shotgun (WGS) entry which is preliminary data.</text>
</comment>
<accession>A0ABS7Z6C8</accession>
<dbReference type="InterPro" id="IPR001579">
    <property type="entry name" value="Glyco_hydro_18_chit_AS"/>
</dbReference>
<dbReference type="Gene3D" id="3.40.5.30">
    <property type="entry name" value="(Trans)glycosidases - domain 2"/>
    <property type="match status" value="1"/>
</dbReference>
<gene>
    <name evidence="8" type="ORF">IPZ78_11200</name>
</gene>
<keyword evidence="9" id="KW-1185">Reference proteome</keyword>
<evidence type="ECO:0000256" key="2">
    <source>
        <dbReference type="ARBA" id="ARBA00012729"/>
    </source>
</evidence>
<evidence type="ECO:0000256" key="3">
    <source>
        <dbReference type="ARBA" id="ARBA00022801"/>
    </source>
</evidence>
<comment type="catalytic activity">
    <reaction evidence="1">
        <text>Random endo-hydrolysis of N-acetyl-beta-D-glucosaminide (1-&gt;4)-beta-linkages in chitin and chitodextrins.</text>
        <dbReference type="EC" id="3.2.1.14"/>
    </reaction>
</comment>
<sequence>MKRILLYITLLSIFTSCKREVVWVPDGYGASKVEKPTGQYVADLSFKRIAYAYHNSVVANFDSTKLKYITHLHFAFLNPKEDGTLLTLTNQANFEALNKLAKDNKVKTAFSIQGNELVFRTIAANEQTRKQLVKSLVEFAVRYDLDGIDLDWEYPRANHGSDVSFELLTQELSQELHSWHKYLSMAVTPGIYAGAVKDGVTKGAIDAVDFVNLMAYDGRGVDPANLNHHSTYVMAERVINIWLNEKAVPKEKIVVGIPVYGKNVSNTSMTYRALLAAGADSDLDEFTVSGSTYYFNGIPTIKQKTQLAKLKGNGVMFWEYGQDAVGDLSLLKASFDASK</sequence>
<keyword evidence="4 5" id="KW-0326">Glycosidase</keyword>
<organism evidence="8 9">
    <name type="scientific">Sphingobacterium bovistauri</name>
    <dbReference type="NCBI Taxonomy" id="2781959"/>
    <lineage>
        <taxon>Bacteria</taxon>
        <taxon>Pseudomonadati</taxon>
        <taxon>Bacteroidota</taxon>
        <taxon>Sphingobacteriia</taxon>
        <taxon>Sphingobacteriales</taxon>
        <taxon>Sphingobacteriaceae</taxon>
        <taxon>Sphingobacterium</taxon>
    </lineage>
</organism>
<dbReference type="InterPro" id="IPR001223">
    <property type="entry name" value="Glyco_hydro18_cat"/>
</dbReference>
<dbReference type="SMART" id="SM00636">
    <property type="entry name" value="Glyco_18"/>
    <property type="match status" value="1"/>
</dbReference>
<evidence type="ECO:0000256" key="1">
    <source>
        <dbReference type="ARBA" id="ARBA00000822"/>
    </source>
</evidence>
<dbReference type="PANTHER" id="PTHR11177">
    <property type="entry name" value="CHITINASE"/>
    <property type="match status" value="1"/>
</dbReference>
<feature type="domain" description="GH18" evidence="7">
    <location>
        <begin position="46"/>
        <end position="339"/>
    </location>
</feature>
<comment type="similarity">
    <text evidence="6">Belongs to the glycosyl hydrolase 18 family.</text>
</comment>
<evidence type="ECO:0000256" key="6">
    <source>
        <dbReference type="RuleBase" id="RU004453"/>
    </source>
</evidence>
<dbReference type="InterPro" id="IPR011583">
    <property type="entry name" value="Chitinase_II/V-like_cat"/>
</dbReference>
<proteinExistence type="inferred from homology"/>
<evidence type="ECO:0000313" key="9">
    <source>
        <dbReference type="Proteomes" id="UP001165302"/>
    </source>
</evidence>
<reference evidence="8" key="1">
    <citation type="submission" date="2020-10" db="EMBL/GenBank/DDBJ databases">
        <authorList>
            <person name="Lu T."/>
            <person name="Wang Q."/>
            <person name="Han X."/>
        </authorList>
    </citation>
    <scope>NUCLEOTIDE SEQUENCE</scope>
    <source>
        <strain evidence="8">WQ 366</strain>
    </source>
</reference>
<dbReference type="Proteomes" id="UP001165302">
    <property type="component" value="Unassembled WGS sequence"/>
</dbReference>
<dbReference type="InterPro" id="IPR017853">
    <property type="entry name" value="GH"/>
</dbReference>
<name>A0ABS7Z6C8_9SPHI</name>
<evidence type="ECO:0000256" key="5">
    <source>
        <dbReference type="RuleBase" id="RU000489"/>
    </source>
</evidence>
<dbReference type="EMBL" id="JADEYP010000020">
    <property type="protein sequence ID" value="MCA5005719.1"/>
    <property type="molecule type" value="Genomic_DNA"/>
</dbReference>